<dbReference type="Proteomes" id="UP001529510">
    <property type="component" value="Unassembled WGS sequence"/>
</dbReference>
<proteinExistence type="predicted"/>
<feature type="non-terminal residue" evidence="2">
    <location>
        <position position="103"/>
    </location>
</feature>
<evidence type="ECO:0000313" key="2">
    <source>
        <dbReference type="EMBL" id="KAL0174613.1"/>
    </source>
</evidence>
<name>A0ABD0PKM4_CIRMR</name>
<reference evidence="2 3" key="1">
    <citation type="submission" date="2024-05" db="EMBL/GenBank/DDBJ databases">
        <title>Genome sequencing and assembly of Indian major carp, Cirrhinus mrigala (Hamilton, 1822).</title>
        <authorList>
            <person name="Mohindra V."/>
            <person name="Chowdhury L.M."/>
            <person name="Lal K."/>
            <person name="Jena J.K."/>
        </authorList>
    </citation>
    <scope>NUCLEOTIDE SEQUENCE [LARGE SCALE GENOMIC DNA]</scope>
    <source>
        <strain evidence="2">CM1030</strain>
        <tissue evidence="2">Blood</tissue>
    </source>
</reference>
<sequence length="103" mass="11035">MERDDSQEMQKLSDTAHLAKAHPSTGDLTTSAPRLTWAGDKGPPVSLGRNLSLQLLSGSAIASLPPSVLLSVYREVQVRRVCARVRVREAGGTENLCHSTLAV</sequence>
<accession>A0ABD0PKM4</accession>
<organism evidence="2 3">
    <name type="scientific">Cirrhinus mrigala</name>
    <name type="common">Mrigala</name>
    <dbReference type="NCBI Taxonomy" id="683832"/>
    <lineage>
        <taxon>Eukaryota</taxon>
        <taxon>Metazoa</taxon>
        <taxon>Chordata</taxon>
        <taxon>Craniata</taxon>
        <taxon>Vertebrata</taxon>
        <taxon>Euteleostomi</taxon>
        <taxon>Actinopterygii</taxon>
        <taxon>Neopterygii</taxon>
        <taxon>Teleostei</taxon>
        <taxon>Ostariophysi</taxon>
        <taxon>Cypriniformes</taxon>
        <taxon>Cyprinidae</taxon>
        <taxon>Labeoninae</taxon>
        <taxon>Labeonini</taxon>
        <taxon>Cirrhinus</taxon>
    </lineage>
</organism>
<keyword evidence="3" id="KW-1185">Reference proteome</keyword>
<evidence type="ECO:0000256" key="1">
    <source>
        <dbReference type="SAM" id="MobiDB-lite"/>
    </source>
</evidence>
<comment type="caution">
    <text evidence="2">The sequence shown here is derived from an EMBL/GenBank/DDBJ whole genome shotgun (WGS) entry which is preliminary data.</text>
</comment>
<dbReference type="AlphaFoldDB" id="A0ABD0PKM4"/>
<protein>
    <submittedName>
        <fullName evidence="2">Uncharacterized protein</fullName>
    </submittedName>
</protein>
<dbReference type="EMBL" id="JAMKFB020000015">
    <property type="protein sequence ID" value="KAL0174613.1"/>
    <property type="molecule type" value="Genomic_DNA"/>
</dbReference>
<gene>
    <name evidence="2" type="ORF">M9458_030581</name>
</gene>
<evidence type="ECO:0000313" key="3">
    <source>
        <dbReference type="Proteomes" id="UP001529510"/>
    </source>
</evidence>
<feature type="region of interest" description="Disordered" evidence="1">
    <location>
        <begin position="1"/>
        <end position="43"/>
    </location>
</feature>